<dbReference type="PROSITE" id="PS00154">
    <property type="entry name" value="ATPASE_E1_E2"/>
    <property type="match status" value="1"/>
</dbReference>
<keyword evidence="16 23" id="KW-1133">Transmembrane helix</keyword>
<dbReference type="InterPro" id="IPR023298">
    <property type="entry name" value="ATPase_P-typ_TM_dom_sf"/>
</dbReference>
<evidence type="ECO:0000256" key="23">
    <source>
        <dbReference type="RuleBase" id="RU362081"/>
    </source>
</evidence>
<dbReference type="InterPro" id="IPR006122">
    <property type="entry name" value="HMA_Cu_ion-bd"/>
</dbReference>
<keyword evidence="6 23" id="KW-1003">Cell membrane</keyword>
<dbReference type="Gene3D" id="3.40.50.1000">
    <property type="entry name" value="HAD superfamily/HAD-like"/>
    <property type="match status" value="1"/>
</dbReference>
<evidence type="ECO:0000256" key="21">
    <source>
        <dbReference type="ARBA" id="ARBA00033239"/>
    </source>
</evidence>
<dbReference type="PANTHER" id="PTHR43520">
    <property type="entry name" value="ATP7, ISOFORM B"/>
    <property type="match status" value="1"/>
</dbReference>
<evidence type="ECO:0000256" key="4">
    <source>
        <dbReference type="ARBA" id="ARBA00015102"/>
    </source>
</evidence>
<dbReference type="CDD" id="cd00371">
    <property type="entry name" value="HMA"/>
    <property type="match status" value="2"/>
</dbReference>
<dbReference type="GO" id="GO:0005886">
    <property type="term" value="C:plasma membrane"/>
    <property type="evidence" value="ECO:0007669"/>
    <property type="project" value="UniProtKB-SubCell"/>
</dbReference>
<keyword evidence="10" id="KW-0677">Repeat</keyword>
<keyword evidence="9 23" id="KW-0479">Metal-binding</keyword>
<evidence type="ECO:0000256" key="1">
    <source>
        <dbReference type="ARBA" id="ARBA00004651"/>
    </source>
</evidence>
<evidence type="ECO:0000313" key="25">
    <source>
        <dbReference type="EMBL" id="QPC85099.1"/>
    </source>
</evidence>
<feature type="transmembrane region" description="Helical" evidence="23">
    <location>
        <begin position="787"/>
        <end position="807"/>
    </location>
</feature>
<evidence type="ECO:0000256" key="8">
    <source>
        <dbReference type="ARBA" id="ARBA00022692"/>
    </source>
</evidence>
<keyword evidence="12" id="KW-0187">Copper transport</keyword>
<dbReference type="Gene3D" id="2.70.150.10">
    <property type="entry name" value="Calcium-transporting ATPase, cytoplasmic transduction domain A"/>
    <property type="match status" value="1"/>
</dbReference>
<evidence type="ECO:0000256" key="14">
    <source>
        <dbReference type="ARBA" id="ARBA00022842"/>
    </source>
</evidence>
<feature type="transmembrane region" description="Helical" evidence="23">
    <location>
        <begin position="203"/>
        <end position="219"/>
    </location>
</feature>
<dbReference type="AlphaFoldDB" id="A0A7S8EE01"/>
<dbReference type="SFLD" id="SFLDS00003">
    <property type="entry name" value="Haloacid_Dehalogenase"/>
    <property type="match status" value="1"/>
</dbReference>
<dbReference type="EMBL" id="CP062983">
    <property type="protein sequence ID" value="QPC85099.1"/>
    <property type="molecule type" value="Genomic_DNA"/>
</dbReference>
<reference evidence="25 26" key="1">
    <citation type="submission" date="2020-02" db="EMBL/GenBank/DDBJ databases">
        <authorList>
            <person name="Zheng R.K."/>
            <person name="Sun C.M."/>
        </authorList>
    </citation>
    <scope>NUCLEOTIDE SEQUENCE [LARGE SCALE GENOMIC DNA]</scope>
    <source>
        <strain evidence="26">rifampicinis</strain>
    </source>
</reference>
<feature type="domain" description="HMA" evidence="24">
    <location>
        <begin position="5"/>
        <end position="71"/>
    </location>
</feature>
<dbReference type="Pfam" id="PF00403">
    <property type="entry name" value="HMA"/>
    <property type="match status" value="2"/>
</dbReference>
<dbReference type="GO" id="GO:0005507">
    <property type="term" value="F:copper ion binding"/>
    <property type="evidence" value="ECO:0007669"/>
    <property type="project" value="InterPro"/>
</dbReference>
<keyword evidence="14" id="KW-0460">Magnesium</keyword>
<keyword evidence="11 23" id="KW-0547">Nucleotide-binding</keyword>
<feature type="transmembrane region" description="Helical" evidence="23">
    <location>
        <begin position="763"/>
        <end position="781"/>
    </location>
</feature>
<evidence type="ECO:0000256" key="2">
    <source>
        <dbReference type="ARBA" id="ARBA00006024"/>
    </source>
</evidence>
<name>A0A7S8EE01_9CHLR</name>
<dbReference type="NCBIfam" id="TIGR01511">
    <property type="entry name" value="ATPase-IB1_Cu"/>
    <property type="match status" value="1"/>
</dbReference>
<evidence type="ECO:0000256" key="13">
    <source>
        <dbReference type="ARBA" id="ARBA00022840"/>
    </source>
</evidence>
<feature type="transmembrane region" description="Helical" evidence="23">
    <location>
        <begin position="240"/>
        <end position="261"/>
    </location>
</feature>
<dbReference type="InterPro" id="IPR027256">
    <property type="entry name" value="P-typ_ATPase_IB"/>
</dbReference>
<evidence type="ECO:0000256" key="3">
    <source>
        <dbReference type="ARBA" id="ARBA00012517"/>
    </source>
</evidence>
<keyword evidence="8 23" id="KW-0812">Transmembrane</keyword>
<feature type="domain" description="HMA" evidence="24">
    <location>
        <begin position="73"/>
        <end position="139"/>
    </location>
</feature>
<dbReference type="InterPro" id="IPR017969">
    <property type="entry name" value="Heavy-metal-associated_CS"/>
</dbReference>
<dbReference type="PROSITE" id="PS50846">
    <property type="entry name" value="HMA_2"/>
    <property type="match status" value="2"/>
</dbReference>
<dbReference type="GO" id="GO:0016887">
    <property type="term" value="F:ATP hydrolysis activity"/>
    <property type="evidence" value="ECO:0007669"/>
    <property type="project" value="InterPro"/>
</dbReference>
<dbReference type="Gene3D" id="3.30.70.100">
    <property type="match status" value="2"/>
</dbReference>
<evidence type="ECO:0000256" key="18">
    <source>
        <dbReference type="ARBA" id="ARBA00023065"/>
    </source>
</evidence>
<evidence type="ECO:0000256" key="6">
    <source>
        <dbReference type="ARBA" id="ARBA00022475"/>
    </source>
</evidence>
<dbReference type="NCBIfam" id="TIGR01525">
    <property type="entry name" value="ATPase-IB_hvy"/>
    <property type="match status" value="1"/>
</dbReference>
<dbReference type="PRINTS" id="PR00119">
    <property type="entry name" value="CATATPASE"/>
</dbReference>
<keyword evidence="5" id="KW-0813">Transport</keyword>
<dbReference type="GO" id="GO:0140581">
    <property type="term" value="F:P-type monovalent copper transporter activity"/>
    <property type="evidence" value="ECO:0007669"/>
    <property type="project" value="UniProtKB-EC"/>
</dbReference>
<dbReference type="PROSITE" id="PS01047">
    <property type="entry name" value="HMA_1"/>
    <property type="match status" value="2"/>
</dbReference>
<dbReference type="SFLD" id="SFLDG00002">
    <property type="entry name" value="C1.7:_P-type_atpase_like"/>
    <property type="match status" value="1"/>
</dbReference>
<dbReference type="FunFam" id="3.40.50.1000:FF:000144">
    <property type="entry name" value="copper-transporting ATPase 1 isoform X2"/>
    <property type="match status" value="1"/>
</dbReference>
<evidence type="ECO:0000256" key="17">
    <source>
        <dbReference type="ARBA" id="ARBA00023008"/>
    </source>
</evidence>
<comment type="subcellular location">
    <subcellularLocation>
        <location evidence="1">Cell membrane</location>
        <topology evidence="1">Multi-pass membrane protein</topology>
    </subcellularLocation>
</comment>
<dbReference type="Pfam" id="PF00702">
    <property type="entry name" value="Hydrolase"/>
    <property type="match status" value="1"/>
</dbReference>
<evidence type="ECO:0000256" key="19">
    <source>
        <dbReference type="ARBA" id="ARBA00023136"/>
    </source>
</evidence>
<dbReference type="Pfam" id="PF00122">
    <property type="entry name" value="E1-E2_ATPase"/>
    <property type="match status" value="1"/>
</dbReference>
<dbReference type="GO" id="GO:0055070">
    <property type="term" value="P:copper ion homeostasis"/>
    <property type="evidence" value="ECO:0007669"/>
    <property type="project" value="TreeGrafter"/>
</dbReference>
<evidence type="ECO:0000256" key="22">
    <source>
        <dbReference type="ARBA" id="ARBA00049289"/>
    </source>
</evidence>
<dbReference type="PANTHER" id="PTHR43520:SF8">
    <property type="entry name" value="P-TYPE CU(+) TRANSPORTER"/>
    <property type="match status" value="1"/>
</dbReference>
<evidence type="ECO:0000256" key="11">
    <source>
        <dbReference type="ARBA" id="ARBA00022741"/>
    </source>
</evidence>
<keyword evidence="7" id="KW-0597">Phosphoprotein</keyword>
<dbReference type="SUPFAM" id="SSF55008">
    <property type="entry name" value="HMA, heavy metal-associated domain"/>
    <property type="match status" value="2"/>
</dbReference>
<dbReference type="InterPro" id="IPR044492">
    <property type="entry name" value="P_typ_ATPase_HD_dom"/>
</dbReference>
<dbReference type="FunFam" id="2.70.150.10:FF:000002">
    <property type="entry name" value="Copper-transporting ATPase 1, putative"/>
    <property type="match status" value="1"/>
</dbReference>
<protein>
    <recommendedName>
        <fullName evidence="4">Copper-exporting P-type ATPase</fullName>
        <ecNumber evidence="3">7.2.2.8</ecNumber>
    </recommendedName>
    <alternativeName>
        <fullName evidence="20">Copper-exporting P-type ATPase A</fullName>
    </alternativeName>
    <alternativeName>
        <fullName evidence="21">Cu(+)-exporting ATPase</fullName>
    </alternativeName>
</protein>
<dbReference type="InterPro" id="IPR023214">
    <property type="entry name" value="HAD_sf"/>
</dbReference>
<comment type="similarity">
    <text evidence="2 23">Belongs to the cation transport ATPase (P-type) (TC 3.A.3) family. Type IB subfamily.</text>
</comment>
<feature type="transmembrane region" description="Helical" evidence="23">
    <location>
        <begin position="165"/>
        <end position="183"/>
    </location>
</feature>
<dbReference type="PRINTS" id="PR00942">
    <property type="entry name" value="CUATPASEI"/>
</dbReference>
<dbReference type="InterPro" id="IPR036163">
    <property type="entry name" value="HMA_dom_sf"/>
</dbReference>
<dbReference type="KEGG" id="pmet:G4Y79_01955"/>
<dbReference type="NCBIfam" id="TIGR00003">
    <property type="entry name" value="copper ion binding protein"/>
    <property type="match status" value="1"/>
</dbReference>
<keyword evidence="19 23" id="KW-0472">Membrane</keyword>
<evidence type="ECO:0000256" key="15">
    <source>
        <dbReference type="ARBA" id="ARBA00022967"/>
    </source>
</evidence>
<keyword evidence="26" id="KW-1185">Reference proteome</keyword>
<dbReference type="NCBIfam" id="TIGR01494">
    <property type="entry name" value="ATPase_P-type"/>
    <property type="match status" value="1"/>
</dbReference>
<dbReference type="InterPro" id="IPR059000">
    <property type="entry name" value="ATPase_P-type_domA"/>
</dbReference>
<feature type="transmembrane region" description="Helical" evidence="23">
    <location>
        <begin position="451"/>
        <end position="474"/>
    </location>
</feature>
<dbReference type="InterPro" id="IPR008250">
    <property type="entry name" value="ATPase_P-typ_transduc_dom_A_sf"/>
</dbReference>
<dbReference type="InterPro" id="IPR023299">
    <property type="entry name" value="ATPase_P-typ_cyto_dom_N"/>
</dbReference>
<feature type="transmembrane region" description="Helical" evidence="23">
    <location>
        <begin position="424"/>
        <end position="445"/>
    </location>
</feature>
<dbReference type="CDD" id="cd02094">
    <property type="entry name" value="P-type_ATPase_Cu-like"/>
    <property type="match status" value="1"/>
</dbReference>
<evidence type="ECO:0000256" key="16">
    <source>
        <dbReference type="ARBA" id="ARBA00022989"/>
    </source>
</evidence>
<evidence type="ECO:0000256" key="5">
    <source>
        <dbReference type="ARBA" id="ARBA00022448"/>
    </source>
</evidence>
<dbReference type="SUPFAM" id="SSF56784">
    <property type="entry name" value="HAD-like"/>
    <property type="match status" value="1"/>
</dbReference>
<gene>
    <name evidence="25" type="ORF">G4Y79_01955</name>
</gene>
<dbReference type="InterPro" id="IPR036412">
    <property type="entry name" value="HAD-like_sf"/>
</dbReference>
<proteinExistence type="inferred from homology"/>
<organism evidence="25 26">
    <name type="scientific">Phototrophicus methaneseepsis</name>
    <dbReference type="NCBI Taxonomy" id="2710758"/>
    <lineage>
        <taxon>Bacteria</taxon>
        <taxon>Bacillati</taxon>
        <taxon>Chloroflexota</taxon>
        <taxon>Candidatus Thermofontia</taxon>
        <taxon>Phototrophicales</taxon>
        <taxon>Phototrophicaceae</taxon>
        <taxon>Phototrophicus</taxon>
    </lineage>
</organism>
<evidence type="ECO:0000256" key="12">
    <source>
        <dbReference type="ARBA" id="ARBA00022796"/>
    </source>
</evidence>
<dbReference type="SUPFAM" id="SSF81653">
    <property type="entry name" value="Calcium ATPase, transduction domain A"/>
    <property type="match status" value="1"/>
</dbReference>
<dbReference type="SUPFAM" id="SSF81665">
    <property type="entry name" value="Calcium ATPase, transmembrane domain M"/>
    <property type="match status" value="1"/>
</dbReference>
<dbReference type="InterPro" id="IPR006121">
    <property type="entry name" value="HMA_dom"/>
</dbReference>
<sequence>MMTIQQIDLPVVGMTCSACVRNVERALNKADGVTETTVNFATERASVHYDPALVNLDVLISRVQNAGYDVATAKLELPITGMTCATCERNVSRALKKPDGVLDVSVNLATERAVVTYLPGVTTRRDLIEAVERAGYGVIDTSNIEAPEDAEQAAREAEIQHQKRLVIIGTIFSVPLVLLGMTRHFMHSVPFLMETFPWLMQDYWLFIFAAMATPVQFIVGKQYLVGAYKSLRNGTANMDVLVAMGTLAAYGYGLIVLAGIVFGFSDAVGKDDYFETAAVILTLITLGKLLEARAKGRTSEAIKKLMGLTPKTATVLRDGEEYEIAIDRLQIGDAVVVRPGERVPVDAVVIEGRSAIDESMLTGESMPVNKSVGSEVIGGTINKQGRLVAEATRVGAETALAQIIRLVQDAQGSKAPIQRIADQVSGVFVPVVIGLALLTFVGWLVVGQVSFTAAMLNTIAVLVIACPCALGLATPTAVMVGTGRGAEMGVLFKNSEALENAHRLKVITLDKTGTITRGEPTVTDVVPGNGFDETQVLTLAASAERGSEHPLGEAIVRAAKDRQLKLFNPEQFEAESGRGIRASIDGQQVVVGSPRYIRESGINTEILDTAITSLQTKARTAVLIVIDDILAGVIGIADTVKEGSKEAIAGLKGLGLEVVMITGDNQQTADAIAREVGIDRVFAEVLPGDKVAVVKQLQAEGKRVGMVGDGVNDAPALAQADVGIAIGTGTDIAMEASDVTLISGDLRGVVRAIQLSQMTLRTIYQNLFWAFVYNIVLIPVAMMGWLIPMFAAGAMAFSSVFVVSNSLRLRGRKIKADQAMVVTPVGEVSSVAVSA</sequence>
<keyword evidence="15" id="KW-1278">Translocase</keyword>
<comment type="catalytic activity">
    <reaction evidence="22">
        <text>Cu(+)(in) + ATP + H2O = Cu(+)(out) + ADP + phosphate + H(+)</text>
        <dbReference type="Rhea" id="RHEA:25792"/>
        <dbReference type="ChEBI" id="CHEBI:15377"/>
        <dbReference type="ChEBI" id="CHEBI:15378"/>
        <dbReference type="ChEBI" id="CHEBI:30616"/>
        <dbReference type="ChEBI" id="CHEBI:43474"/>
        <dbReference type="ChEBI" id="CHEBI:49552"/>
        <dbReference type="ChEBI" id="CHEBI:456216"/>
        <dbReference type="EC" id="7.2.2.8"/>
    </reaction>
</comment>
<evidence type="ECO:0000256" key="10">
    <source>
        <dbReference type="ARBA" id="ARBA00022737"/>
    </source>
</evidence>
<dbReference type="Gene3D" id="3.40.1110.10">
    <property type="entry name" value="Calcium-transporting ATPase, cytoplasmic domain N"/>
    <property type="match status" value="1"/>
</dbReference>
<evidence type="ECO:0000256" key="20">
    <source>
        <dbReference type="ARBA" id="ARBA00029719"/>
    </source>
</evidence>
<evidence type="ECO:0000256" key="9">
    <source>
        <dbReference type="ARBA" id="ARBA00022723"/>
    </source>
</evidence>
<dbReference type="EC" id="7.2.2.8" evidence="3"/>
<evidence type="ECO:0000259" key="24">
    <source>
        <dbReference type="PROSITE" id="PS50846"/>
    </source>
</evidence>
<dbReference type="InterPro" id="IPR001757">
    <property type="entry name" value="P_typ_ATPase"/>
</dbReference>
<accession>A0A7S8EE01</accession>
<keyword evidence="13 23" id="KW-0067">ATP-binding</keyword>
<evidence type="ECO:0000256" key="7">
    <source>
        <dbReference type="ARBA" id="ARBA00022553"/>
    </source>
</evidence>
<keyword evidence="17" id="KW-0186">Copper</keyword>
<evidence type="ECO:0000313" key="26">
    <source>
        <dbReference type="Proteomes" id="UP000594468"/>
    </source>
</evidence>
<dbReference type="FunFam" id="3.30.70.100:FF:000005">
    <property type="entry name" value="Copper-exporting P-type ATPase A"/>
    <property type="match status" value="2"/>
</dbReference>
<dbReference type="Proteomes" id="UP000594468">
    <property type="component" value="Chromosome"/>
</dbReference>
<feature type="transmembrane region" description="Helical" evidence="23">
    <location>
        <begin position="273"/>
        <end position="290"/>
    </location>
</feature>
<dbReference type="GO" id="GO:0005524">
    <property type="term" value="F:ATP binding"/>
    <property type="evidence" value="ECO:0007669"/>
    <property type="project" value="UniProtKB-UniRule"/>
</dbReference>
<keyword evidence="18" id="KW-0406">Ion transport</keyword>
<dbReference type="GO" id="GO:0043682">
    <property type="term" value="F:P-type divalent copper transporter activity"/>
    <property type="evidence" value="ECO:0007669"/>
    <property type="project" value="TreeGrafter"/>
</dbReference>
<dbReference type="InterPro" id="IPR018303">
    <property type="entry name" value="ATPase_P-typ_P_site"/>
</dbReference>
<dbReference type="SFLD" id="SFLDF00027">
    <property type="entry name" value="p-type_atpase"/>
    <property type="match status" value="1"/>
</dbReference>